<comment type="caution">
    <text evidence="1">The sequence shown here is derived from an EMBL/GenBank/DDBJ whole genome shotgun (WGS) entry which is preliminary data.</text>
</comment>
<gene>
    <name evidence="1" type="ORF">KIN20_024636</name>
</gene>
<sequence>MGRVLHERISMGTVSRIGWRTIANDAKKAVSMMVYQCDLDSVMYTVAIGCVAQLDDRARNVAMSVITTFTAMVDATRSTST</sequence>
<dbReference type="AlphaFoldDB" id="A0AAD5MTR5"/>
<keyword evidence="2" id="KW-1185">Reference proteome</keyword>
<dbReference type="EMBL" id="JAHQIW010004999">
    <property type="protein sequence ID" value="KAJ1364515.1"/>
    <property type="molecule type" value="Genomic_DNA"/>
</dbReference>
<evidence type="ECO:0000313" key="2">
    <source>
        <dbReference type="Proteomes" id="UP001196413"/>
    </source>
</evidence>
<reference evidence="1" key="1">
    <citation type="submission" date="2021-06" db="EMBL/GenBank/DDBJ databases">
        <title>Parelaphostrongylus tenuis whole genome reference sequence.</title>
        <authorList>
            <person name="Garwood T.J."/>
            <person name="Larsen P.A."/>
            <person name="Fountain-Jones N.M."/>
            <person name="Garbe J.R."/>
            <person name="Macchietto M.G."/>
            <person name="Kania S.A."/>
            <person name="Gerhold R.W."/>
            <person name="Richards J.E."/>
            <person name="Wolf T.M."/>
        </authorList>
    </citation>
    <scope>NUCLEOTIDE SEQUENCE</scope>
    <source>
        <strain evidence="1">MNPRO001-30</strain>
        <tissue evidence="1">Meninges</tissue>
    </source>
</reference>
<protein>
    <submittedName>
        <fullName evidence="1">Uncharacterized protein</fullName>
    </submittedName>
</protein>
<dbReference type="Proteomes" id="UP001196413">
    <property type="component" value="Unassembled WGS sequence"/>
</dbReference>
<name>A0AAD5MTR5_PARTN</name>
<evidence type="ECO:0000313" key="1">
    <source>
        <dbReference type="EMBL" id="KAJ1364515.1"/>
    </source>
</evidence>
<organism evidence="1 2">
    <name type="scientific">Parelaphostrongylus tenuis</name>
    <name type="common">Meningeal worm</name>
    <dbReference type="NCBI Taxonomy" id="148309"/>
    <lineage>
        <taxon>Eukaryota</taxon>
        <taxon>Metazoa</taxon>
        <taxon>Ecdysozoa</taxon>
        <taxon>Nematoda</taxon>
        <taxon>Chromadorea</taxon>
        <taxon>Rhabditida</taxon>
        <taxon>Rhabditina</taxon>
        <taxon>Rhabditomorpha</taxon>
        <taxon>Strongyloidea</taxon>
        <taxon>Metastrongylidae</taxon>
        <taxon>Parelaphostrongylus</taxon>
    </lineage>
</organism>
<accession>A0AAD5MTR5</accession>
<proteinExistence type="predicted"/>